<dbReference type="EMBL" id="FTNF01000011">
    <property type="protein sequence ID" value="SIR52941.1"/>
    <property type="molecule type" value="Genomic_DNA"/>
</dbReference>
<gene>
    <name evidence="2" type="ORF">SAMN05444858_111110</name>
</gene>
<dbReference type="InterPro" id="IPR003673">
    <property type="entry name" value="CoA-Trfase_fam_III"/>
</dbReference>
<dbReference type="InterPro" id="IPR023606">
    <property type="entry name" value="CoA-Trfase_III_dom_1_sf"/>
</dbReference>
<dbReference type="PANTHER" id="PTHR48207:SF3">
    <property type="entry name" value="SUCCINATE--HYDROXYMETHYLGLUTARATE COA-TRANSFERASE"/>
    <property type="match status" value="1"/>
</dbReference>
<dbReference type="Gene3D" id="3.40.50.10540">
    <property type="entry name" value="Crotonobetainyl-coa:carnitine coa-transferase, domain 1"/>
    <property type="match status" value="1"/>
</dbReference>
<keyword evidence="3" id="KW-1185">Reference proteome</keyword>
<accession>A0A1N7BNJ5</accession>
<dbReference type="SUPFAM" id="SSF89796">
    <property type="entry name" value="CoA-transferase family III (CaiB/BaiF)"/>
    <property type="match status" value="1"/>
</dbReference>
<dbReference type="Proteomes" id="UP000186004">
    <property type="component" value="Unassembled WGS sequence"/>
</dbReference>
<dbReference type="OrthoDB" id="9797653at2"/>
<dbReference type="AlphaFoldDB" id="A0A1N7BNJ5"/>
<dbReference type="InterPro" id="IPR044855">
    <property type="entry name" value="CoA-Trfase_III_dom3_sf"/>
</dbReference>
<evidence type="ECO:0000313" key="2">
    <source>
        <dbReference type="EMBL" id="SIR52941.1"/>
    </source>
</evidence>
<dbReference type="Gene3D" id="3.30.1540.10">
    <property type="entry name" value="formyl-coa transferase, domain 3"/>
    <property type="match status" value="1"/>
</dbReference>
<organism evidence="2 3">
    <name type="scientific">Micromonospora avicenniae</name>
    <dbReference type="NCBI Taxonomy" id="1198245"/>
    <lineage>
        <taxon>Bacteria</taxon>
        <taxon>Bacillati</taxon>
        <taxon>Actinomycetota</taxon>
        <taxon>Actinomycetes</taxon>
        <taxon>Micromonosporales</taxon>
        <taxon>Micromonosporaceae</taxon>
        <taxon>Micromonospora</taxon>
    </lineage>
</organism>
<dbReference type="RefSeq" id="WP_139338037.1">
    <property type="nucleotide sequence ID" value="NZ_FTNF01000011.1"/>
</dbReference>
<dbReference type="STRING" id="1198245.SAMN05444858_111110"/>
<evidence type="ECO:0000256" key="1">
    <source>
        <dbReference type="ARBA" id="ARBA00022679"/>
    </source>
</evidence>
<sequence>MVQQSSGPLAGLLVADFSRILAGPYATMLLADLGAQVVKVEGPDGDDTRTWMPPTRDDVSTYYLGVNRNKRSVVLDLKDPDDLAAAQELVRRADVVIENFRPGGLARFRLDYDTVAATNERVVYASITGFGTGAGANHPGYDLMVQAISGLMSLTGEPDGPPYRAGVAVFDVMAGLHASVGILAALHHRRQSGRGQHVEVNLLSSALSGLVNYTSGYVAGGTVPYRMGNAHPSLCPYEPLPTADGELVVIAGNDGQFRRLCQVLDLPDLPDDPRFERNQDRTANREQLRSLLVQRLVRRTRNEWFRELLAAGVPCAPINTVDGGVSLAEELGLDPVVTVGGVPGIRHPITLSETPAQYELPPPGLDEHGEQIRAWLRSRASGM</sequence>
<dbReference type="PANTHER" id="PTHR48207">
    <property type="entry name" value="SUCCINATE--HYDROXYMETHYLGLUTARATE COA-TRANSFERASE"/>
    <property type="match status" value="1"/>
</dbReference>
<evidence type="ECO:0000313" key="3">
    <source>
        <dbReference type="Proteomes" id="UP000186004"/>
    </source>
</evidence>
<dbReference type="Pfam" id="PF02515">
    <property type="entry name" value="CoA_transf_3"/>
    <property type="match status" value="1"/>
</dbReference>
<name>A0A1N7BNJ5_9ACTN</name>
<keyword evidence="1 2" id="KW-0808">Transferase</keyword>
<reference evidence="2 3" key="1">
    <citation type="submission" date="2017-01" db="EMBL/GenBank/DDBJ databases">
        <authorList>
            <person name="Mah S.A."/>
            <person name="Swanson W.J."/>
            <person name="Moy G.W."/>
            <person name="Vacquier V.D."/>
        </authorList>
    </citation>
    <scope>NUCLEOTIDE SEQUENCE [LARGE SCALE GENOMIC DNA]</scope>
    <source>
        <strain evidence="2 3">DSM 45758</strain>
    </source>
</reference>
<proteinExistence type="predicted"/>
<protein>
    <submittedName>
        <fullName evidence="2">Crotonobetainyl-CoA:carnitine CoA-transferase CaiB</fullName>
    </submittedName>
</protein>
<dbReference type="InterPro" id="IPR050483">
    <property type="entry name" value="CoA-transferase_III_domain"/>
</dbReference>
<dbReference type="GO" id="GO:0008410">
    <property type="term" value="F:CoA-transferase activity"/>
    <property type="evidence" value="ECO:0007669"/>
    <property type="project" value="TreeGrafter"/>
</dbReference>